<dbReference type="NCBIfam" id="TIGR01547">
    <property type="entry name" value="phage_term_2"/>
    <property type="match status" value="1"/>
</dbReference>
<dbReference type="Proteomes" id="UP000006901">
    <property type="component" value="Plasmid ZS7_lp28-2"/>
</dbReference>
<evidence type="ECO:0000313" key="3">
    <source>
        <dbReference type="EMBL" id="ACK75330.1"/>
    </source>
</evidence>
<reference evidence="3 4" key="1">
    <citation type="journal article" date="2011" name="J. Bacteriol.">
        <title>Whole-genome sequences of thirteen isolates of Borrelia burgdorferi.</title>
        <authorList>
            <person name="Schutzer S.E."/>
            <person name="Fraser-Liggett C.M."/>
            <person name="Casjens S.R."/>
            <person name="Qiu W.G."/>
            <person name="Dunn J.J."/>
            <person name="Mongodin E.F."/>
            <person name="Luft B.J."/>
        </authorList>
    </citation>
    <scope>NUCLEOTIDE SEQUENCE [LARGE SCALE GENOMIC DNA]</scope>
    <source>
        <strain evidence="3 4">ZS7</strain>
        <plasmid evidence="3 4">ZS7_lp28-2</plasmid>
    </source>
</reference>
<gene>
    <name evidence="3" type="ordered locus">BbuZS7_G21</name>
</gene>
<feature type="domain" description="Phage terminase large subunit N-terminal" evidence="1">
    <location>
        <begin position="19"/>
        <end position="219"/>
    </location>
</feature>
<proteinExistence type="predicted"/>
<evidence type="ECO:0000259" key="1">
    <source>
        <dbReference type="Pfam" id="PF04466"/>
    </source>
</evidence>
<geneLocation type="plasmid" evidence="3 4">
    <name>ZS7_lp28-2</name>
</geneLocation>
<dbReference type="PANTHER" id="PTHR39184:SF1">
    <property type="entry name" value="PBSX PHAGE TERMINASE LARGE SUBUNIT"/>
    <property type="match status" value="1"/>
</dbReference>
<dbReference type="Pfam" id="PF04466">
    <property type="entry name" value="Terminase_3"/>
    <property type="match status" value="1"/>
</dbReference>
<evidence type="ECO:0000259" key="2">
    <source>
        <dbReference type="Pfam" id="PF17288"/>
    </source>
</evidence>
<dbReference type="Pfam" id="PF17288">
    <property type="entry name" value="Terminase_3C"/>
    <property type="match status" value="1"/>
</dbReference>
<dbReference type="KEGG" id="bbz:BbuZS7_G21"/>
<protein>
    <submittedName>
        <fullName evidence="3">Phage terminase, large subunit, pbsx family protein</fullName>
    </submittedName>
</protein>
<dbReference type="InterPro" id="IPR006437">
    <property type="entry name" value="Phage_terminase_lsu"/>
</dbReference>
<dbReference type="InterPro" id="IPR035412">
    <property type="entry name" value="Terminase_L_N"/>
</dbReference>
<name>A0A0H3C5H7_BORBZ</name>
<sequence>MRLRRLPVYVDAYKEKPNAEIFIYYSSRGTGKTYDIATVNLERKFSADGGDTLAIRKKKNKTTQSIHKEILELLSIYNLRKFFNISKAKIESKSLIFGKKRAFVFEGGHDTRDLKSYAHFKDLWLEEANQFSADDIEMLVPTMREQGGRIYMSSNPVPKSHWLYKRYLSNQDNPAVCIIKSTYRDNPFLNGGDVQAWLEKQRLAYHGNDIGFRIEVLGEEFDFGTARLIKKFNVCGPEILSRANGSYYTGIHVKGNRICFLEILVGRISYLPVVIITNACSKVLLSKTDYQSEINKFKGVFVLPTAREELKYVFSRFGRGTLLAKKRNLYSLSDYLIPSNLNVVNKPETTDVISEFNETEYYYDESSAEDSEVTNFVMQKDLVYIPAFLNAISVFS</sequence>
<dbReference type="InterPro" id="IPR027417">
    <property type="entry name" value="P-loop_NTPase"/>
</dbReference>
<dbReference type="RefSeq" id="WP_010890296.1">
    <property type="nucleotide sequence ID" value="NC_011779.1"/>
</dbReference>
<dbReference type="EMBL" id="CP001209">
    <property type="protein sequence ID" value="ACK75330.1"/>
    <property type="molecule type" value="Genomic_DNA"/>
</dbReference>
<dbReference type="InterPro" id="IPR052380">
    <property type="entry name" value="Viral_DNA_packaging_terminase"/>
</dbReference>
<dbReference type="InterPro" id="IPR035413">
    <property type="entry name" value="Terminase_L_C"/>
</dbReference>
<feature type="domain" description="Phage terminase large subunit C-terminal" evidence="2">
    <location>
        <begin position="241"/>
        <end position="393"/>
    </location>
</feature>
<accession>A0A0H3C5H7</accession>
<dbReference type="HOGENOM" id="CLU_682707_0_0_12"/>
<evidence type="ECO:0000313" key="4">
    <source>
        <dbReference type="Proteomes" id="UP000006901"/>
    </source>
</evidence>
<dbReference type="Gene3D" id="3.40.50.300">
    <property type="entry name" value="P-loop containing nucleotide triphosphate hydrolases"/>
    <property type="match status" value="1"/>
</dbReference>
<organism evidence="3 4">
    <name type="scientific">Borreliella burgdorferi (strain ZS7)</name>
    <name type="common">Borrelia burgdorferi</name>
    <dbReference type="NCBI Taxonomy" id="445985"/>
    <lineage>
        <taxon>Bacteria</taxon>
        <taxon>Pseudomonadati</taxon>
        <taxon>Spirochaetota</taxon>
        <taxon>Spirochaetia</taxon>
        <taxon>Spirochaetales</taxon>
        <taxon>Borreliaceae</taxon>
        <taxon>Borreliella</taxon>
    </lineage>
</organism>
<keyword evidence="3" id="KW-0614">Plasmid</keyword>
<dbReference type="AlphaFoldDB" id="A0A0H3C5H7"/>
<dbReference type="PANTHER" id="PTHR39184">
    <property type="match status" value="1"/>
</dbReference>